<dbReference type="Gene3D" id="3.80.10.10">
    <property type="entry name" value="Ribonuclease Inhibitor"/>
    <property type="match status" value="5"/>
</dbReference>
<dbReference type="SMART" id="SM00220">
    <property type="entry name" value="S_TKc"/>
    <property type="match status" value="1"/>
</dbReference>
<dbReference type="STRING" id="3469.A0A4Y7LAB8"/>
<dbReference type="InterPro" id="IPR003591">
    <property type="entry name" value="Leu-rich_rpt_typical-subtyp"/>
</dbReference>
<dbReference type="Gramene" id="RZC81458">
    <property type="protein sequence ID" value="RZC81458"/>
    <property type="gene ID" value="C5167_044031"/>
</dbReference>
<sequence>MSMKSKMNKYLFNQWEFVVIFFTCIGITATVSAVDNETSSILLSIKASLVDPTNRLKDWKQLVHYCDWSGISCNSNGVIQKLDLSYMNLSGNVSDDIQKLQSLTDFNISGNGFSSALPKSISTLTLLENFDVSQNNFVGEFPVGLGNAVGLKVVNASNNNFSGLLPKDLATSTSLQILDFRGSFFTGSIPAVYKSLRNLTFLGLSGNNLTGPIPKEIGQLVSLQRIIIGYNEFEGEIPAEFGELVSLEYLDLAVGNIGGHIPAELGNLKKLTTIFLYRNELKGDIPIEIGSITSLELLDLSENYLSGKIPAELSLLKNLQLLNLMSNRLTGQVPNGLGDLTELQVLELWNNSLTGPLPMNLGQKSPLQWLDVSTNSLSAELPSGLCDRGNLTKLILFNNGFTGSIPIGLSKCSSLVRVRIHNNFLSGTIPIGFGRLPKLQRLELANNSLTGKIPDEIGLSTSVSFIDVSRNHLQSLLPSSILSIPNLQTFMAAYNNLEGEIPDMFQDCPSLSILDLSSNFFHGNIPSSIASCGKLINLNLRNNQLTKEIPRSLAVMSSLAMLDLSNNSLVGVLPQNLGSSPALEMLNISYNKLEGPLPTNGILKNINVNDVTGNAGLCGSVLPPCSHSYNMNSLSKQRKNRLKHIMIGWFVGISSVIALGIAIFVGRWAYIRWKSNVSCFEDQFSEKNGDWPWRFLAFQRLNFTSADLLACIKETNVIGMGGTGKVYKAEMPRFQTTVAVKKLWKSPHSDIETGSSPENDDLMGEVSLLGRLRHRNIVRLLGYLHNDSEVMIVYEYMQNGSLGEALHGKQAGKLLVDWVSRYNIAVGVAHGLTYLHHDCHPPVIHRDIKSNNILLDENLDARIADFGIAKMMIKKNETVSMVAGSYGYIAPEYGYTLKVDEKSDIYSFGVVLMELLTGRWPVDPEFGDSVNIVEWVREKIRNNRTLDEALDPNVGGSCKHVEEEMLLVLRIALLCTAKLPKERPSMRDVITMLEEAKPRRKSSSNDSNNSNKERPIFSNSPVIGLL</sequence>
<dbReference type="Pfam" id="PF00560">
    <property type="entry name" value="LRR_1"/>
    <property type="match status" value="6"/>
</dbReference>
<evidence type="ECO:0000259" key="18">
    <source>
        <dbReference type="PROSITE" id="PS50011"/>
    </source>
</evidence>
<dbReference type="AlphaFoldDB" id="A0A4Y7LAB8"/>
<dbReference type="PROSITE" id="PS00108">
    <property type="entry name" value="PROTEIN_KINASE_ST"/>
    <property type="match status" value="1"/>
</dbReference>
<keyword evidence="7" id="KW-0732">Signal</keyword>
<proteinExistence type="inferred from homology"/>
<evidence type="ECO:0000256" key="8">
    <source>
        <dbReference type="ARBA" id="ARBA00022737"/>
    </source>
</evidence>
<dbReference type="GO" id="GO:0005524">
    <property type="term" value="F:ATP binding"/>
    <property type="evidence" value="ECO:0007669"/>
    <property type="project" value="UniProtKB-UniRule"/>
</dbReference>
<feature type="binding site" evidence="15">
    <location>
        <position position="742"/>
    </location>
    <ligand>
        <name>ATP</name>
        <dbReference type="ChEBI" id="CHEBI:30616"/>
    </ligand>
</feature>
<dbReference type="GO" id="GO:0004672">
    <property type="term" value="F:protein kinase activity"/>
    <property type="evidence" value="ECO:0007669"/>
    <property type="project" value="InterPro"/>
</dbReference>
<dbReference type="SUPFAM" id="SSF52047">
    <property type="entry name" value="RNI-like"/>
    <property type="match status" value="1"/>
</dbReference>
<organism evidence="19 20">
    <name type="scientific">Papaver somniferum</name>
    <name type="common">Opium poppy</name>
    <dbReference type="NCBI Taxonomy" id="3469"/>
    <lineage>
        <taxon>Eukaryota</taxon>
        <taxon>Viridiplantae</taxon>
        <taxon>Streptophyta</taxon>
        <taxon>Embryophyta</taxon>
        <taxon>Tracheophyta</taxon>
        <taxon>Spermatophyta</taxon>
        <taxon>Magnoliopsida</taxon>
        <taxon>Ranunculales</taxon>
        <taxon>Papaveraceae</taxon>
        <taxon>Papaveroideae</taxon>
        <taxon>Papaver</taxon>
    </lineage>
</organism>
<keyword evidence="10" id="KW-0418">Kinase</keyword>
<comment type="subcellular location">
    <subcellularLocation>
        <location evidence="2">Cell membrane</location>
    </subcellularLocation>
    <subcellularLocation>
        <location evidence="1">Membrane</location>
        <topology evidence="1">Single-pass membrane protein</topology>
    </subcellularLocation>
</comment>
<dbReference type="InterPro" id="IPR000719">
    <property type="entry name" value="Prot_kinase_dom"/>
</dbReference>
<dbReference type="GO" id="GO:0005886">
    <property type="term" value="C:plasma membrane"/>
    <property type="evidence" value="ECO:0007669"/>
    <property type="project" value="UniProtKB-SubCell"/>
</dbReference>
<dbReference type="FunFam" id="3.80.10.10:FF:000412">
    <property type="entry name" value="Leucine-rich repeat receptor-like protein kinase PXL1"/>
    <property type="match status" value="1"/>
</dbReference>
<protein>
    <recommendedName>
        <fullName evidence="18">Protein kinase domain-containing protein</fullName>
    </recommendedName>
</protein>
<keyword evidence="4" id="KW-0433">Leucine-rich repeat</keyword>
<feature type="transmembrane region" description="Helical" evidence="17">
    <location>
        <begin position="646"/>
        <end position="665"/>
    </location>
</feature>
<evidence type="ECO:0000256" key="10">
    <source>
        <dbReference type="ARBA" id="ARBA00022777"/>
    </source>
</evidence>
<evidence type="ECO:0000256" key="2">
    <source>
        <dbReference type="ARBA" id="ARBA00004236"/>
    </source>
</evidence>
<dbReference type="SUPFAM" id="SSF52058">
    <property type="entry name" value="L domain-like"/>
    <property type="match status" value="1"/>
</dbReference>
<feature type="compositionally biased region" description="Polar residues" evidence="16">
    <location>
        <begin position="1017"/>
        <end position="1026"/>
    </location>
</feature>
<dbReference type="OrthoDB" id="676979at2759"/>
<dbReference type="FunFam" id="3.80.10.10:FF:000410">
    <property type="entry name" value="Leucine-rich repeat receptor-like protein kinase PXL1"/>
    <property type="match status" value="1"/>
</dbReference>
<evidence type="ECO:0000256" key="5">
    <source>
        <dbReference type="ARBA" id="ARBA00022679"/>
    </source>
</evidence>
<keyword evidence="6 17" id="KW-0812">Transmembrane</keyword>
<dbReference type="InterPro" id="IPR011009">
    <property type="entry name" value="Kinase-like_dom_sf"/>
</dbReference>
<dbReference type="InterPro" id="IPR017441">
    <property type="entry name" value="Protein_kinase_ATP_BS"/>
</dbReference>
<dbReference type="Proteomes" id="UP000316621">
    <property type="component" value="Chromosome 10"/>
</dbReference>
<evidence type="ECO:0000313" key="19">
    <source>
        <dbReference type="EMBL" id="RZC81458.1"/>
    </source>
</evidence>
<dbReference type="FunFam" id="3.80.10.10:FF:000297">
    <property type="entry name" value="Leucine-rich repeat receptor-like protein kinase PXL1"/>
    <property type="match status" value="1"/>
</dbReference>
<evidence type="ECO:0000256" key="6">
    <source>
        <dbReference type="ARBA" id="ARBA00022692"/>
    </source>
</evidence>
<keyword evidence="11 15" id="KW-0067">ATP-binding</keyword>
<dbReference type="InterPro" id="IPR008271">
    <property type="entry name" value="Ser/Thr_kinase_AS"/>
</dbReference>
<evidence type="ECO:0000256" key="15">
    <source>
        <dbReference type="PROSITE-ProRule" id="PRU10141"/>
    </source>
</evidence>
<dbReference type="PANTHER" id="PTHR48053:SF131">
    <property type="entry name" value="LEUCINE-RICH REPEAT RECEPTOR-LIKE SERINE_THREONINE-PROTEIN KINASE BAM2"/>
    <property type="match status" value="1"/>
</dbReference>
<dbReference type="PROSITE" id="PS00107">
    <property type="entry name" value="PROTEIN_KINASE_ATP"/>
    <property type="match status" value="1"/>
</dbReference>
<name>A0A4Y7LAB8_PAPSO</name>
<dbReference type="Pfam" id="PF08263">
    <property type="entry name" value="LRRNT_2"/>
    <property type="match status" value="1"/>
</dbReference>
<evidence type="ECO:0000256" key="11">
    <source>
        <dbReference type="ARBA" id="ARBA00022840"/>
    </source>
</evidence>
<keyword evidence="9 15" id="KW-0547">Nucleotide-binding</keyword>
<evidence type="ECO:0000256" key="7">
    <source>
        <dbReference type="ARBA" id="ARBA00022729"/>
    </source>
</evidence>
<evidence type="ECO:0000256" key="12">
    <source>
        <dbReference type="ARBA" id="ARBA00022989"/>
    </source>
</evidence>
<gene>
    <name evidence="19" type="ORF">C5167_044031</name>
</gene>
<dbReference type="Gene3D" id="3.30.200.20">
    <property type="entry name" value="Phosphorylase Kinase, domain 1"/>
    <property type="match status" value="1"/>
</dbReference>
<dbReference type="OMA" id="WYSNGFC"/>
<dbReference type="SMART" id="SM00369">
    <property type="entry name" value="LRR_TYP"/>
    <property type="match status" value="6"/>
</dbReference>
<feature type="region of interest" description="Disordered" evidence="16">
    <location>
        <begin position="993"/>
        <end position="1026"/>
    </location>
</feature>
<reference evidence="19 20" key="1">
    <citation type="journal article" date="2018" name="Science">
        <title>The opium poppy genome and morphinan production.</title>
        <authorList>
            <person name="Guo L."/>
            <person name="Winzer T."/>
            <person name="Yang X."/>
            <person name="Li Y."/>
            <person name="Ning Z."/>
            <person name="He Z."/>
            <person name="Teodor R."/>
            <person name="Lu Y."/>
            <person name="Bowser T.A."/>
            <person name="Graham I.A."/>
            <person name="Ye K."/>
        </authorList>
    </citation>
    <scope>NUCLEOTIDE SEQUENCE [LARGE SCALE GENOMIC DNA]</scope>
    <source>
        <strain evidence="20">cv. HN1</strain>
        <tissue evidence="19">Leaves</tissue>
    </source>
</reference>
<dbReference type="InterPro" id="IPR051716">
    <property type="entry name" value="Plant_RL_S/T_kinase"/>
</dbReference>
<evidence type="ECO:0000313" key="20">
    <source>
        <dbReference type="Proteomes" id="UP000316621"/>
    </source>
</evidence>
<evidence type="ECO:0000256" key="14">
    <source>
        <dbReference type="ARBA" id="ARBA00023170"/>
    </source>
</evidence>
<keyword evidence="13 17" id="KW-0472">Membrane</keyword>
<dbReference type="FunFam" id="1.10.510.10:FF:000400">
    <property type="entry name" value="MDIS1-interacting receptor like kinase 1"/>
    <property type="match status" value="1"/>
</dbReference>
<dbReference type="Pfam" id="PF00069">
    <property type="entry name" value="Pkinase"/>
    <property type="match status" value="1"/>
</dbReference>
<keyword evidence="5" id="KW-0808">Transferase</keyword>
<dbReference type="PANTHER" id="PTHR48053">
    <property type="entry name" value="LEUCINE RICH REPEAT FAMILY PROTEIN, EXPRESSED"/>
    <property type="match status" value="1"/>
</dbReference>
<evidence type="ECO:0000256" key="1">
    <source>
        <dbReference type="ARBA" id="ARBA00004167"/>
    </source>
</evidence>
<dbReference type="PROSITE" id="PS50011">
    <property type="entry name" value="PROTEIN_KINASE_DOM"/>
    <property type="match status" value="1"/>
</dbReference>
<keyword evidence="12 17" id="KW-1133">Transmembrane helix</keyword>
<dbReference type="InterPro" id="IPR013210">
    <property type="entry name" value="LRR_N_plant-typ"/>
</dbReference>
<evidence type="ECO:0000256" key="13">
    <source>
        <dbReference type="ARBA" id="ARBA00023136"/>
    </source>
</evidence>
<dbReference type="PROSITE" id="PS51450">
    <property type="entry name" value="LRR"/>
    <property type="match status" value="1"/>
</dbReference>
<evidence type="ECO:0000256" key="17">
    <source>
        <dbReference type="SAM" id="Phobius"/>
    </source>
</evidence>
<dbReference type="EMBL" id="CM010724">
    <property type="protein sequence ID" value="RZC81458.1"/>
    <property type="molecule type" value="Genomic_DNA"/>
</dbReference>
<dbReference type="Pfam" id="PF13855">
    <property type="entry name" value="LRR_8"/>
    <property type="match status" value="2"/>
</dbReference>
<keyword evidence="14" id="KW-0675">Receptor</keyword>
<feature type="domain" description="Protein kinase" evidence="18">
    <location>
        <begin position="712"/>
        <end position="1017"/>
    </location>
</feature>
<evidence type="ECO:0000256" key="4">
    <source>
        <dbReference type="ARBA" id="ARBA00022614"/>
    </source>
</evidence>
<evidence type="ECO:0000256" key="9">
    <source>
        <dbReference type="ARBA" id="ARBA00022741"/>
    </source>
</evidence>
<evidence type="ECO:0000256" key="16">
    <source>
        <dbReference type="SAM" id="MobiDB-lite"/>
    </source>
</evidence>
<keyword evidence="20" id="KW-1185">Reference proteome</keyword>
<comment type="similarity">
    <text evidence="3">Belongs to the protein kinase superfamily. Ser/Thr protein kinase family.</text>
</comment>
<dbReference type="InterPro" id="IPR001611">
    <property type="entry name" value="Leu-rich_rpt"/>
</dbReference>
<dbReference type="FunFam" id="3.30.200.20:FF:000730">
    <property type="entry name" value="Putative leucine-rich repeat receptor-like protein kinase family protein"/>
    <property type="match status" value="1"/>
</dbReference>
<dbReference type="Gene3D" id="1.10.510.10">
    <property type="entry name" value="Transferase(Phosphotransferase) domain 1"/>
    <property type="match status" value="1"/>
</dbReference>
<dbReference type="SUPFAM" id="SSF56112">
    <property type="entry name" value="Protein kinase-like (PK-like)"/>
    <property type="match status" value="1"/>
</dbReference>
<dbReference type="InterPro" id="IPR032675">
    <property type="entry name" value="LRR_dom_sf"/>
</dbReference>
<keyword evidence="8" id="KW-0677">Repeat</keyword>
<evidence type="ECO:0000256" key="3">
    <source>
        <dbReference type="ARBA" id="ARBA00008684"/>
    </source>
</evidence>
<accession>A0A4Y7LAB8</accession>